<evidence type="ECO:0000313" key="2">
    <source>
        <dbReference type="Proteomes" id="UP000450676"/>
    </source>
</evidence>
<dbReference type="AlphaFoldDB" id="A0A7X4H7R0"/>
<organism evidence="1 2">
    <name type="scientific">Pseudoduganella aquatica</name>
    <dbReference type="NCBI Taxonomy" id="2660641"/>
    <lineage>
        <taxon>Bacteria</taxon>
        <taxon>Pseudomonadati</taxon>
        <taxon>Pseudomonadota</taxon>
        <taxon>Betaproteobacteria</taxon>
        <taxon>Burkholderiales</taxon>
        <taxon>Oxalobacteraceae</taxon>
        <taxon>Telluria group</taxon>
        <taxon>Pseudoduganella</taxon>
    </lineage>
</organism>
<proteinExistence type="predicted"/>
<keyword evidence="2" id="KW-1185">Reference proteome</keyword>
<sequence length="154" mass="16338">MSDNIAKALEKQGMPAAEQLELLNLALDAALDCLTGLVAMNSALARTVAESEQQIAASLALVSRIAGLAGLHAQPSPRQHSAELRAILLATNEDFSSAVDFNAWRKRHQISTQAASVLRSHQHIAPAEPIRQAASSAQKDSEAAELIMQDEGGH</sequence>
<comment type="caution">
    <text evidence="1">The sequence shown here is derived from an EMBL/GenBank/DDBJ whole genome shotgun (WGS) entry which is preliminary data.</text>
</comment>
<protein>
    <submittedName>
        <fullName evidence="1">Uncharacterized protein</fullName>
    </submittedName>
</protein>
<dbReference type="RefSeq" id="WP_161070626.1">
    <property type="nucleotide sequence ID" value="NZ_WWCU01000002.1"/>
</dbReference>
<evidence type="ECO:0000313" key="1">
    <source>
        <dbReference type="EMBL" id="MYN06243.1"/>
    </source>
</evidence>
<dbReference type="EMBL" id="WWCU01000002">
    <property type="protein sequence ID" value="MYN06243.1"/>
    <property type="molecule type" value="Genomic_DNA"/>
</dbReference>
<reference evidence="1 2" key="1">
    <citation type="submission" date="2019-12" db="EMBL/GenBank/DDBJ databases">
        <title>Novel species isolated from a subtropical stream in China.</title>
        <authorList>
            <person name="Lu H."/>
        </authorList>
    </citation>
    <scope>NUCLEOTIDE SEQUENCE [LARGE SCALE GENOMIC DNA]</scope>
    <source>
        <strain evidence="1 2">FT127W</strain>
    </source>
</reference>
<gene>
    <name evidence="1" type="ORF">GTP77_02710</name>
</gene>
<dbReference type="Proteomes" id="UP000450676">
    <property type="component" value="Unassembled WGS sequence"/>
</dbReference>
<accession>A0A7X4H7R0</accession>
<name>A0A7X4H7R0_9BURK</name>